<dbReference type="EMBL" id="CP021106">
    <property type="protein sequence ID" value="ARO88179.1"/>
    <property type="molecule type" value="Genomic_DNA"/>
</dbReference>
<dbReference type="RefSeq" id="WP_004181389.1">
    <property type="nucleotide sequence ID" value="NZ_CP021106.3"/>
</dbReference>
<gene>
    <name evidence="2" type="ORF">EBAPG3_010535</name>
</gene>
<evidence type="ECO:0000256" key="1">
    <source>
        <dbReference type="SAM" id="MobiDB-lite"/>
    </source>
</evidence>
<proteinExistence type="predicted"/>
<accession>A0A1W6SQW6</accession>
<evidence type="ECO:0000313" key="3">
    <source>
        <dbReference type="Proteomes" id="UP000012179"/>
    </source>
</evidence>
<dbReference type="KEGG" id="nlc:EBAPG3_010535"/>
<name>A0A1W6SQW6_9PROT</name>
<dbReference type="AlphaFoldDB" id="A0A1W6SQW6"/>
<feature type="region of interest" description="Disordered" evidence="1">
    <location>
        <begin position="1"/>
        <end position="65"/>
    </location>
</feature>
<evidence type="ECO:0000313" key="2">
    <source>
        <dbReference type="EMBL" id="ARO88179.1"/>
    </source>
</evidence>
<reference evidence="2 3" key="1">
    <citation type="journal article" date="2015" name="Int. J. Syst. Evol. Microbiol.">
        <title>Nitrosospira lacus sp. nov., a psychrotolerant, ammonia-oxidizing bacterium from sandy lake sediment.</title>
        <authorList>
            <person name="Urakawa H."/>
            <person name="Garcia J.C."/>
            <person name="Nielsen J.L."/>
            <person name="Le V.Q."/>
            <person name="Kozlowski J.A."/>
            <person name="Stein L.Y."/>
            <person name="Lim C.K."/>
            <person name="Pommerening-Roser A."/>
            <person name="Martens-Habbena W."/>
            <person name="Stahl D.A."/>
            <person name="Klotz M.G."/>
        </authorList>
    </citation>
    <scope>NUCLEOTIDE SEQUENCE [LARGE SCALE GENOMIC DNA]</scope>
    <source>
        <strain evidence="2 3">APG3</strain>
    </source>
</reference>
<feature type="compositionally biased region" description="Basic and acidic residues" evidence="1">
    <location>
        <begin position="33"/>
        <end position="44"/>
    </location>
</feature>
<dbReference type="Proteomes" id="UP000012179">
    <property type="component" value="Chromosome"/>
</dbReference>
<protein>
    <submittedName>
        <fullName evidence="2">Uncharacterized protein</fullName>
    </submittedName>
</protein>
<organism evidence="2 3">
    <name type="scientific">Nitrosospira lacus</name>
    <dbReference type="NCBI Taxonomy" id="1288494"/>
    <lineage>
        <taxon>Bacteria</taxon>
        <taxon>Pseudomonadati</taxon>
        <taxon>Pseudomonadota</taxon>
        <taxon>Betaproteobacteria</taxon>
        <taxon>Nitrosomonadales</taxon>
        <taxon>Nitrosomonadaceae</taxon>
        <taxon>Nitrosospira</taxon>
    </lineage>
</organism>
<keyword evidence="3" id="KW-1185">Reference proteome</keyword>
<sequence length="65" mass="6681">MNTDKTALPATGGSYTVCPDTGVLTQTQAPTADHPEGNRPRPSEADDADAAPIEEAVSKTKKGAK</sequence>